<organism evidence="2 3">
    <name type="scientific">Nannocystis radixulma</name>
    <dbReference type="NCBI Taxonomy" id="2995305"/>
    <lineage>
        <taxon>Bacteria</taxon>
        <taxon>Pseudomonadati</taxon>
        <taxon>Myxococcota</taxon>
        <taxon>Polyangia</taxon>
        <taxon>Nannocystales</taxon>
        <taxon>Nannocystaceae</taxon>
        <taxon>Nannocystis</taxon>
    </lineage>
</organism>
<dbReference type="Proteomes" id="UP001217838">
    <property type="component" value="Unassembled WGS sequence"/>
</dbReference>
<dbReference type="InterPro" id="IPR029058">
    <property type="entry name" value="AB_hydrolase_fold"/>
</dbReference>
<dbReference type="EMBL" id="JAQNDN010000025">
    <property type="protein sequence ID" value="MDC0674716.1"/>
    <property type="molecule type" value="Genomic_DNA"/>
</dbReference>
<name>A0ABT5BKP1_9BACT</name>
<reference evidence="2 3" key="1">
    <citation type="submission" date="2022-11" db="EMBL/GenBank/DDBJ databases">
        <title>Minimal conservation of predation-associated metabolite biosynthetic gene clusters underscores biosynthetic potential of Myxococcota including descriptions for ten novel species: Archangium lansinium sp. nov., Myxococcus landrumus sp. nov., Nannocystis bai.</title>
        <authorList>
            <person name="Ahearne A."/>
            <person name="Stevens C."/>
            <person name="Dowd S."/>
        </authorList>
    </citation>
    <scope>NUCLEOTIDE SEQUENCE [LARGE SCALE GENOMIC DNA]</scope>
    <source>
        <strain evidence="2 3">NCELM</strain>
    </source>
</reference>
<evidence type="ECO:0000313" key="3">
    <source>
        <dbReference type="Proteomes" id="UP001217838"/>
    </source>
</evidence>
<dbReference type="SUPFAM" id="SSF53474">
    <property type="entry name" value="alpha/beta-Hydrolases"/>
    <property type="match status" value="1"/>
</dbReference>
<feature type="region of interest" description="Disordered" evidence="1">
    <location>
        <begin position="625"/>
        <end position="647"/>
    </location>
</feature>
<comment type="caution">
    <text evidence="2">The sequence shown here is derived from an EMBL/GenBank/DDBJ whole genome shotgun (WGS) entry which is preliminary data.</text>
</comment>
<feature type="region of interest" description="Disordered" evidence="1">
    <location>
        <begin position="18"/>
        <end position="59"/>
    </location>
</feature>
<gene>
    <name evidence="2" type="ORF">POL58_43610</name>
</gene>
<dbReference type="Gene3D" id="3.40.50.1820">
    <property type="entry name" value="alpha/beta hydrolase"/>
    <property type="match status" value="1"/>
</dbReference>
<feature type="compositionally biased region" description="Low complexity" evidence="1">
    <location>
        <begin position="46"/>
        <end position="58"/>
    </location>
</feature>
<evidence type="ECO:0000313" key="2">
    <source>
        <dbReference type="EMBL" id="MDC0674716.1"/>
    </source>
</evidence>
<dbReference type="RefSeq" id="WP_272009189.1">
    <property type="nucleotide sequence ID" value="NZ_JAQNDN010000025.1"/>
</dbReference>
<sequence length="674" mass="71847">MLSRSLALASTLAVLPFTGCTDPNAGDTEASGAGTADPTLSGSTAPTTGEPTTGEVVPQVDWPTLECDPLVPTYCGFPFPSNVFTAVDPGTPTGRRLALSETLIPDSENSPPAQPDRWNRSDGFSAGLAVMSHLPGATITGLPGPWTLEDSLAVDSPTVLLDADSGEWIAHFAELDMSHDDDERRAFMIRPVVPLADGRRYIAAIRGVVDAEGAALPPSPAFKALRDDESFDDPSVGQRRGLYADIFQRLADAGVPRDDLQLAWDFTTASRENNTAGLLKMRDEGLAWAGEDGPPYTLTLVDAEHPDPHVGLYVEGTMTVPLYVNDPGPGADLILGNDGLPAKFGTAEYEFTIVIPQSAFTTPATPLQYGHGLLGSGRAEIQQADLTEFADTHGHALFAVDWIGMAQDDSVPIAEFIAKGDLEEFSTVVDRLHQGVLNALLAMRLVSGALVDDPMLQPMGQPLIDPSERYYLGNSQGGILGSTYMALSTDVERGMLGVPGQPYSLLLGRGEQFTALFAPLKSAFPDCLDQQMVLALFQILWDRTEPTGYSKYIRNNNLPGSPPKEVLIEVAIGDHQVSTLGAHIMARAIGGVANIAPENRALWGIDSAAAPYIGSAMVEYDFGLAPEPTTNIPPSDGEDPHDKPRKLPGAAQMLDQFLRTGVVETFCEGVCDPE</sequence>
<proteinExistence type="predicted"/>
<accession>A0ABT5BKP1</accession>
<keyword evidence="3" id="KW-1185">Reference proteome</keyword>
<protein>
    <submittedName>
        <fullName evidence="2">Uncharacterized protein</fullName>
    </submittedName>
</protein>
<evidence type="ECO:0000256" key="1">
    <source>
        <dbReference type="SAM" id="MobiDB-lite"/>
    </source>
</evidence>